<gene>
    <name evidence="3" type="ORF">FKW77_008729</name>
</gene>
<organism evidence="3 4">
    <name type="scientific">Venturia effusa</name>
    <dbReference type="NCBI Taxonomy" id="50376"/>
    <lineage>
        <taxon>Eukaryota</taxon>
        <taxon>Fungi</taxon>
        <taxon>Dikarya</taxon>
        <taxon>Ascomycota</taxon>
        <taxon>Pezizomycotina</taxon>
        <taxon>Dothideomycetes</taxon>
        <taxon>Pleosporomycetidae</taxon>
        <taxon>Venturiales</taxon>
        <taxon>Venturiaceae</taxon>
        <taxon>Venturia</taxon>
    </lineage>
</organism>
<dbReference type="OrthoDB" id="202825at2759"/>
<sequence>MGPPAARQLKDSQSPGPRPSQFHLALALAIAKTKPDGISIRDYLAKIRHHILTGSRAANYGSANEYLDAAAYWYDSFKEGQLEIHELQVRIAKLEREKDRLKTANESYEVVGPPQPRDVQTAMEKASIPPGFTDVAAPKRGKKRKQDETKSARPIKKVAGKTEQSAPAFVPNDLIDDLAVFDVSGAGSATVLHLYRAHKLYQTIGTNPQDLAFHLTQAATNLVDHVFAIALQTQRHILDASATQDKRLRAQLVSIATSKIDTEFARILRAAGRAFMSLFHGLTTIWEKGTDAAKRHHGAVTYQYIKAFDTLLDAISSNCTLVAQLNAQQIVGETPTLPATKKADEKKVQKTKPAIKARIAQEIVLLLLALLTHLTPARQGPHTALFEGLLYLLLERTGQHLYLLIFGRERGATLEGEIIDDLPPNAAQIGILERQAIGIEVKFLVQLLERAMSIAPCVLGSLSGADCSTKSARGVTSKVKPTGLPKGMAALSLSAKEKLQRTLVACMFGSSRLGRKNHSIKTNSVGSQEGTVANDETSDEDAIETNNDFIEVLRKPVFTGPIPQLPKVDEADVPDWFMENVWRLVGWDILGWDQDF</sequence>
<dbReference type="AlphaFoldDB" id="A0A517LKR5"/>
<evidence type="ECO:0000313" key="4">
    <source>
        <dbReference type="Proteomes" id="UP000316270"/>
    </source>
</evidence>
<dbReference type="Proteomes" id="UP000316270">
    <property type="component" value="Chromosome 14"/>
</dbReference>
<evidence type="ECO:0000256" key="1">
    <source>
        <dbReference type="SAM" id="Coils"/>
    </source>
</evidence>
<protein>
    <submittedName>
        <fullName evidence="3">Uncharacterized protein</fullName>
    </submittedName>
</protein>
<feature type="region of interest" description="Disordered" evidence="2">
    <location>
        <begin position="520"/>
        <end position="540"/>
    </location>
</feature>
<evidence type="ECO:0000313" key="3">
    <source>
        <dbReference type="EMBL" id="QDS76229.1"/>
    </source>
</evidence>
<keyword evidence="4" id="KW-1185">Reference proteome</keyword>
<keyword evidence="1" id="KW-0175">Coiled coil</keyword>
<proteinExistence type="predicted"/>
<name>A0A517LKR5_9PEZI</name>
<evidence type="ECO:0000256" key="2">
    <source>
        <dbReference type="SAM" id="MobiDB-lite"/>
    </source>
</evidence>
<feature type="coiled-coil region" evidence="1">
    <location>
        <begin position="77"/>
        <end position="111"/>
    </location>
</feature>
<feature type="region of interest" description="Disordered" evidence="2">
    <location>
        <begin position="130"/>
        <end position="160"/>
    </location>
</feature>
<dbReference type="EMBL" id="CP042198">
    <property type="protein sequence ID" value="QDS76229.1"/>
    <property type="molecule type" value="Genomic_DNA"/>
</dbReference>
<feature type="compositionally biased region" description="Polar residues" evidence="2">
    <location>
        <begin position="520"/>
        <end position="535"/>
    </location>
</feature>
<accession>A0A517LKR5</accession>
<reference evidence="3 4" key="1">
    <citation type="submission" date="2019-07" db="EMBL/GenBank/DDBJ databases">
        <title>Finished genome of Venturia effusa.</title>
        <authorList>
            <person name="Young C.A."/>
            <person name="Cox M.P."/>
            <person name="Ganley A.R.D."/>
            <person name="David W.J."/>
        </authorList>
    </citation>
    <scope>NUCLEOTIDE SEQUENCE [LARGE SCALE GENOMIC DNA]</scope>
    <source>
        <strain evidence="4">albino</strain>
    </source>
</reference>